<dbReference type="PANTHER" id="PTHR33359">
    <property type="entry name" value="MOLYBDOPTERIN SYNTHASE SULFUR CARRIER SUBUNIT"/>
    <property type="match status" value="1"/>
</dbReference>
<dbReference type="Pfam" id="PF02597">
    <property type="entry name" value="ThiS"/>
    <property type="match status" value="1"/>
</dbReference>
<evidence type="ECO:0000256" key="2">
    <source>
        <dbReference type="ARBA" id="ARBA00024200"/>
    </source>
</evidence>
<dbReference type="InterPro" id="IPR044672">
    <property type="entry name" value="MOCS2A"/>
</dbReference>
<dbReference type="Gene3D" id="3.10.20.30">
    <property type="match status" value="1"/>
</dbReference>
<gene>
    <name evidence="4" type="primary">moaD</name>
    <name evidence="4" type="ORF">DNHGIG_05010</name>
</gene>
<dbReference type="EMBL" id="BOQE01000001">
    <property type="protein sequence ID" value="GIM44952.1"/>
    <property type="molecule type" value="Genomic_DNA"/>
</dbReference>
<keyword evidence="5" id="KW-1185">Reference proteome</keyword>
<dbReference type="InterPro" id="IPR012675">
    <property type="entry name" value="Beta-grasp_dom_sf"/>
</dbReference>
<dbReference type="SUPFAM" id="SSF54285">
    <property type="entry name" value="MoaD/ThiS"/>
    <property type="match status" value="1"/>
</dbReference>
<evidence type="ECO:0000313" key="5">
    <source>
        <dbReference type="Proteomes" id="UP001057291"/>
    </source>
</evidence>
<evidence type="ECO:0000313" key="4">
    <source>
        <dbReference type="EMBL" id="GIM44952.1"/>
    </source>
</evidence>
<evidence type="ECO:0000256" key="3">
    <source>
        <dbReference type="ARBA" id="ARBA00024247"/>
    </source>
</evidence>
<dbReference type="InterPro" id="IPR016155">
    <property type="entry name" value="Mopterin_synth/thiamin_S_b"/>
</dbReference>
<dbReference type="InterPro" id="IPR003749">
    <property type="entry name" value="ThiS/MoaD-like"/>
</dbReference>
<comment type="caution">
    <text evidence="4">The sequence shown here is derived from an EMBL/GenBank/DDBJ whole genome shotgun (WGS) entry which is preliminary data.</text>
</comment>
<organism evidence="4 5">
    <name type="scientific">Collibacillus ludicampi</name>
    <dbReference type="NCBI Taxonomy" id="2771369"/>
    <lineage>
        <taxon>Bacteria</taxon>
        <taxon>Bacillati</taxon>
        <taxon>Bacillota</taxon>
        <taxon>Bacilli</taxon>
        <taxon>Bacillales</taxon>
        <taxon>Alicyclobacillaceae</taxon>
        <taxon>Collibacillus</taxon>
    </lineage>
</organism>
<dbReference type="CDD" id="cd00754">
    <property type="entry name" value="Ubl_MoaD"/>
    <property type="match status" value="1"/>
</dbReference>
<dbReference type="GO" id="GO:1990133">
    <property type="term" value="C:molybdopterin adenylyltransferase complex"/>
    <property type="evidence" value="ECO:0007669"/>
    <property type="project" value="TreeGrafter"/>
</dbReference>
<comment type="similarity">
    <text evidence="2">Belongs to the MoaD family.</text>
</comment>
<reference evidence="4" key="1">
    <citation type="journal article" date="2023" name="Int. J. Syst. Evol. Microbiol.">
        <title>Collibacillus ludicampi gen. nov., sp. nov., a new soil bacterium of the family Alicyclobacillaceae.</title>
        <authorList>
            <person name="Jojima T."/>
            <person name="Ioku Y."/>
            <person name="Fukuta Y."/>
            <person name="Shirasaka N."/>
            <person name="Matsumura Y."/>
            <person name="Mori M."/>
        </authorList>
    </citation>
    <scope>NUCLEOTIDE SEQUENCE</scope>
    <source>
        <strain evidence="4">TP075</strain>
    </source>
</reference>
<evidence type="ECO:0000256" key="1">
    <source>
        <dbReference type="ARBA" id="ARBA00022741"/>
    </source>
</evidence>
<protein>
    <recommendedName>
        <fullName evidence="3">Molybdopterin synthase sulfur carrier subunit</fullName>
    </recommendedName>
</protein>
<dbReference type="GO" id="GO:0000166">
    <property type="term" value="F:nucleotide binding"/>
    <property type="evidence" value="ECO:0007669"/>
    <property type="project" value="UniProtKB-KW"/>
</dbReference>
<dbReference type="RefSeq" id="WP_282198199.1">
    <property type="nucleotide sequence ID" value="NZ_BOQE01000001.1"/>
</dbReference>
<name>A0AAV4LBU7_9BACL</name>
<accession>A0AAV4LBU7</accession>
<proteinExistence type="inferred from homology"/>
<keyword evidence="1" id="KW-0547">Nucleotide-binding</keyword>
<sequence>MERKLKILCFAELGEKIGKCVEISMETEITVSGLIERLIKMYPEYQHSIQSCMIAVNQKYVKVDTVIRSDDQVALIPPVSGG</sequence>
<dbReference type="Proteomes" id="UP001057291">
    <property type="component" value="Unassembled WGS sequence"/>
</dbReference>
<dbReference type="PANTHER" id="PTHR33359:SF1">
    <property type="entry name" value="MOLYBDOPTERIN SYNTHASE SULFUR CARRIER SUBUNIT"/>
    <property type="match status" value="1"/>
</dbReference>
<dbReference type="NCBIfam" id="TIGR01682">
    <property type="entry name" value="moaD"/>
    <property type="match status" value="1"/>
</dbReference>
<dbReference type="AlphaFoldDB" id="A0AAV4LBU7"/>
<dbReference type="GO" id="GO:0006777">
    <property type="term" value="P:Mo-molybdopterin cofactor biosynthetic process"/>
    <property type="evidence" value="ECO:0007669"/>
    <property type="project" value="InterPro"/>
</dbReference>